<sequence length="190" mass="20855">MKVAFALCAVLVTAANQRAKEKHEYVSGLRYYTHGRHSCGGSLIAPNAILTAASCTELGYIYVSIGSPSLYGGVGGEIIRVQEEIIHPKYNPTTGMYNVAIMLLERPSKFKPAKVSFDFIGADTPTKIRGWGSNKLQLTYLWEFDDVTASHDQCAKWLPNDKVNESVACMGGKGGDRYCQHFPGYPLTVQ</sequence>
<evidence type="ECO:0000313" key="7">
    <source>
        <dbReference type="EMBL" id="RHY15502.1"/>
    </source>
</evidence>
<dbReference type="PANTHER" id="PTHR24276">
    <property type="entry name" value="POLYSERASE-RELATED"/>
    <property type="match status" value="1"/>
</dbReference>
<dbReference type="SMART" id="SM00020">
    <property type="entry name" value="Tryp_SPc"/>
    <property type="match status" value="1"/>
</dbReference>
<feature type="domain" description="Peptidase S1" evidence="6">
    <location>
        <begin position="11"/>
        <end position="190"/>
    </location>
</feature>
<keyword evidence="2" id="KW-0843">Virulence</keyword>
<dbReference type="PROSITE" id="PS50240">
    <property type="entry name" value="TRYPSIN_DOM"/>
    <property type="match status" value="1"/>
</dbReference>
<feature type="signal peptide" evidence="5">
    <location>
        <begin position="1"/>
        <end position="19"/>
    </location>
</feature>
<name>A0A3R6VNR6_9STRA</name>
<dbReference type="PANTHER" id="PTHR24276:SF98">
    <property type="entry name" value="FI18310P1-RELATED"/>
    <property type="match status" value="1"/>
</dbReference>
<keyword evidence="4" id="KW-0325">Glycoprotein</keyword>
<dbReference type="InterPro" id="IPR009003">
    <property type="entry name" value="Peptidase_S1_PA"/>
</dbReference>
<accession>A0A3R6VNR6</accession>
<protein>
    <recommendedName>
        <fullName evidence="6">Peptidase S1 domain-containing protein</fullName>
    </recommendedName>
</protein>
<keyword evidence="3" id="KW-1015">Disulfide bond</keyword>
<evidence type="ECO:0000256" key="2">
    <source>
        <dbReference type="ARBA" id="ARBA00023026"/>
    </source>
</evidence>
<dbReference type="InterPro" id="IPR001254">
    <property type="entry name" value="Trypsin_dom"/>
</dbReference>
<dbReference type="EMBL" id="QUSY01003960">
    <property type="protein sequence ID" value="RHY15502.1"/>
    <property type="molecule type" value="Genomic_DNA"/>
</dbReference>
<feature type="chain" id="PRO_5018566088" description="Peptidase S1 domain-containing protein" evidence="5">
    <location>
        <begin position="20"/>
        <end position="190"/>
    </location>
</feature>
<dbReference type="GO" id="GO:0004252">
    <property type="term" value="F:serine-type endopeptidase activity"/>
    <property type="evidence" value="ECO:0007669"/>
    <property type="project" value="InterPro"/>
</dbReference>
<keyword evidence="1 5" id="KW-0732">Signal</keyword>
<proteinExistence type="predicted"/>
<evidence type="ECO:0000259" key="6">
    <source>
        <dbReference type="PROSITE" id="PS50240"/>
    </source>
</evidence>
<dbReference type="InterPro" id="IPR050430">
    <property type="entry name" value="Peptidase_S1"/>
</dbReference>
<dbReference type="GO" id="GO:0006508">
    <property type="term" value="P:proteolysis"/>
    <property type="evidence" value="ECO:0007669"/>
    <property type="project" value="InterPro"/>
</dbReference>
<organism evidence="7 8">
    <name type="scientific">Aphanomyces invadans</name>
    <dbReference type="NCBI Taxonomy" id="157072"/>
    <lineage>
        <taxon>Eukaryota</taxon>
        <taxon>Sar</taxon>
        <taxon>Stramenopiles</taxon>
        <taxon>Oomycota</taxon>
        <taxon>Saprolegniomycetes</taxon>
        <taxon>Saprolegniales</taxon>
        <taxon>Verrucalvaceae</taxon>
        <taxon>Aphanomyces</taxon>
    </lineage>
</organism>
<evidence type="ECO:0000256" key="1">
    <source>
        <dbReference type="ARBA" id="ARBA00022729"/>
    </source>
</evidence>
<comment type="caution">
    <text evidence="7">The sequence shown here is derived from an EMBL/GenBank/DDBJ whole genome shotgun (WGS) entry which is preliminary data.</text>
</comment>
<dbReference type="InterPro" id="IPR043504">
    <property type="entry name" value="Peptidase_S1_PA_chymotrypsin"/>
</dbReference>
<dbReference type="Gene3D" id="2.40.10.10">
    <property type="entry name" value="Trypsin-like serine proteases"/>
    <property type="match status" value="1"/>
</dbReference>
<evidence type="ECO:0000256" key="4">
    <source>
        <dbReference type="ARBA" id="ARBA00023180"/>
    </source>
</evidence>
<dbReference type="Proteomes" id="UP000285060">
    <property type="component" value="Unassembled WGS sequence"/>
</dbReference>
<evidence type="ECO:0000256" key="3">
    <source>
        <dbReference type="ARBA" id="ARBA00023157"/>
    </source>
</evidence>
<evidence type="ECO:0000256" key="5">
    <source>
        <dbReference type="SAM" id="SignalP"/>
    </source>
</evidence>
<gene>
    <name evidence="7" type="ORF">DYB32_010756</name>
</gene>
<reference evidence="7 8" key="1">
    <citation type="submission" date="2018-08" db="EMBL/GenBank/DDBJ databases">
        <title>Aphanomyces genome sequencing and annotation.</title>
        <authorList>
            <person name="Minardi D."/>
            <person name="Oidtmann B."/>
            <person name="Van Der Giezen M."/>
            <person name="Studholme D.J."/>
        </authorList>
    </citation>
    <scope>NUCLEOTIDE SEQUENCE [LARGE SCALE GENOMIC DNA]</scope>
    <source>
        <strain evidence="7 8">NJM0002</strain>
    </source>
</reference>
<keyword evidence="8" id="KW-1185">Reference proteome</keyword>
<dbReference type="AlphaFoldDB" id="A0A3R6VNR6"/>
<dbReference type="SUPFAM" id="SSF50494">
    <property type="entry name" value="Trypsin-like serine proteases"/>
    <property type="match status" value="1"/>
</dbReference>
<evidence type="ECO:0000313" key="8">
    <source>
        <dbReference type="Proteomes" id="UP000285060"/>
    </source>
</evidence>
<dbReference type="VEuPathDB" id="FungiDB:H310_05300"/>
<dbReference type="Pfam" id="PF00089">
    <property type="entry name" value="Trypsin"/>
    <property type="match status" value="1"/>
</dbReference>